<keyword evidence="1" id="KW-0863">Zinc-finger</keyword>
<evidence type="ECO:0000259" key="2">
    <source>
        <dbReference type="PROSITE" id="PS50158"/>
    </source>
</evidence>
<feature type="domain" description="CCHC-type" evidence="2">
    <location>
        <begin position="352"/>
        <end position="367"/>
    </location>
</feature>
<dbReference type="EMBL" id="JAOPHQ010000588">
    <property type="protein sequence ID" value="KAK0154050.1"/>
    <property type="molecule type" value="Genomic_DNA"/>
</dbReference>
<proteinExistence type="predicted"/>
<organism evidence="3 4">
    <name type="scientific">Merluccius polli</name>
    <name type="common">Benguela hake</name>
    <name type="synonym">Merluccius cadenati</name>
    <dbReference type="NCBI Taxonomy" id="89951"/>
    <lineage>
        <taxon>Eukaryota</taxon>
        <taxon>Metazoa</taxon>
        <taxon>Chordata</taxon>
        <taxon>Craniata</taxon>
        <taxon>Vertebrata</taxon>
        <taxon>Euteleostomi</taxon>
        <taxon>Actinopterygii</taxon>
        <taxon>Neopterygii</taxon>
        <taxon>Teleostei</taxon>
        <taxon>Neoteleostei</taxon>
        <taxon>Acanthomorphata</taxon>
        <taxon>Zeiogadaria</taxon>
        <taxon>Gadariae</taxon>
        <taxon>Gadiformes</taxon>
        <taxon>Gadoidei</taxon>
        <taxon>Merlucciidae</taxon>
        <taxon>Merluccius</taxon>
    </lineage>
</organism>
<dbReference type="Proteomes" id="UP001174136">
    <property type="component" value="Unassembled WGS sequence"/>
</dbReference>
<evidence type="ECO:0000313" key="4">
    <source>
        <dbReference type="Proteomes" id="UP001174136"/>
    </source>
</evidence>
<protein>
    <recommendedName>
        <fullName evidence="2">CCHC-type domain-containing protein</fullName>
    </recommendedName>
</protein>
<name>A0AA47N9B6_MERPO</name>
<dbReference type="InterPro" id="IPR005312">
    <property type="entry name" value="DUF1759"/>
</dbReference>
<dbReference type="PANTHER" id="PTHR47331:SF3">
    <property type="match status" value="1"/>
</dbReference>
<dbReference type="GO" id="GO:0003676">
    <property type="term" value="F:nucleic acid binding"/>
    <property type="evidence" value="ECO:0007669"/>
    <property type="project" value="InterPro"/>
</dbReference>
<comment type="caution">
    <text evidence="3">The sequence shown here is derived from an EMBL/GenBank/DDBJ whole genome shotgun (WGS) entry which is preliminary data.</text>
</comment>
<reference evidence="3" key="1">
    <citation type="journal article" date="2023" name="Front. Mar. Sci.">
        <title>A new Merluccius polli reference genome to investigate the effects of global change in West African waters.</title>
        <authorList>
            <person name="Mateo J.L."/>
            <person name="Blanco-Fernandez C."/>
            <person name="Garcia-Vazquez E."/>
            <person name="Machado-Schiaffino G."/>
        </authorList>
    </citation>
    <scope>NUCLEOTIDE SEQUENCE</scope>
    <source>
        <strain evidence="3">C29</strain>
        <tissue evidence="3">Fin</tissue>
    </source>
</reference>
<dbReference type="PROSITE" id="PS50158">
    <property type="entry name" value="ZF_CCHC"/>
    <property type="match status" value="1"/>
</dbReference>
<gene>
    <name evidence="3" type="ORF">N1851_003872</name>
</gene>
<sequence>MNEYYEEASKPVGPTFTETSALEFIQVAAVPKTPLQRAVGHFHSSSQRATNASSPQLEIHETSASHDNLGTLVQTQKEIADLVIMQQNLSLLPKREVPVYDGNPLSYQYFMHAFKYLIEDKTNSCQDRLYFLEQFTSGQAKDLVRSCLHMDARRGYSEAMQLLKKHFGNEMKIANAYLDKALNWTVIKADDGKSLHAYALYLKECCNAMQDLEYMDELDVTSNLKLIVSKLPYKLRERWRTRAYEAFQKTNTRARFKHLVDFIEAQSNILLHPMFGDIREPIPTKKLISNFRTPKRGSSFVTTVKAAEEHNTKPQVVKEHFCQGKHALVDCLRLKSEPQEKKVESLKRSGYCFGCLKKGHMSKDCKRRLDCQICQRKHPTLLHIDGRSLKQEAPQNLIPTEPKETSINSALVSADKVTGAGKECALAIVPVQVKVAKGNKSLLTYAFLDPGSSATFCTENLMKQLNAKGRRTEILLRTMGQERPVKSYELTGLEVSNLDGSEYIDLPKIFTQAKIPVSKENLLTQADLEKWPHLSGIQLKEINADIEILIGMDVPKAMEPWQVINSQGNGPYAVKTILGWVVNGPLNPAMEESGTSVSVNRISMENLRDLLVRQYNQDFPEKEYEEKREMSCEDRKFMETATSSIIFKNGHYHLPLPFRDKNVVLPNNYEVAAQRILNLAKKFNRDTAYAAEYKIFMDDVLGKGYAQKVPQERLQRNDGHVWYIPHHGVYHKQKKKLRVVFDCSSACRGKSLNGEQIWPTHF</sequence>
<keyword evidence="1" id="KW-0479">Metal-binding</keyword>
<keyword evidence="1" id="KW-0862">Zinc</keyword>
<accession>A0AA47N9B6</accession>
<dbReference type="InterPro" id="IPR001878">
    <property type="entry name" value="Znf_CCHC"/>
</dbReference>
<evidence type="ECO:0000313" key="3">
    <source>
        <dbReference type="EMBL" id="KAK0154050.1"/>
    </source>
</evidence>
<dbReference type="PANTHER" id="PTHR47331">
    <property type="entry name" value="PHD-TYPE DOMAIN-CONTAINING PROTEIN"/>
    <property type="match status" value="1"/>
</dbReference>
<dbReference type="GO" id="GO:0008270">
    <property type="term" value="F:zinc ion binding"/>
    <property type="evidence" value="ECO:0007669"/>
    <property type="project" value="UniProtKB-KW"/>
</dbReference>
<dbReference type="Pfam" id="PF03564">
    <property type="entry name" value="DUF1759"/>
    <property type="match status" value="1"/>
</dbReference>
<evidence type="ECO:0000256" key="1">
    <source>
        <dbReference type="PROSITE-ProRule" id="PRU00047"/>
    </source>
</evidence>
<dbReference type="AlphaFoldDB" id="A0AA47N9B6"/>
<keyword evidence="4" id="KW-1185">Reference proteome</keyword>